<dbReference type="OrthoDB" id="21449at2759"/>
<dbReference type="PROSITE" id="PS50014">
    <property type="entry name" value="BROMODOMAIN_2"/>
    <property type="match status" value="1"/>
</dbReference>
<proteinExistence type="predicted"/>
<protein>
    <submittedName>
        <fullName evidence="8">NET domain</fullName>
    </submittedName>
</protein>
<evidence type="ECO:0000259" key="7">
    <source>
        <dbReference type="PROSITE" id="PS51525"/>
    </source>
</evidence>
<dbReference type="PRINTS" id="PR00503">
    <property type="entry name" value="BROMODOMAIN"/>
</dbReference>
<comment type="caution">
    <text evidence="8">The sequence shown here is derived from an EMBL/GenBank/DDBJ whole genome shotgun (WGS) entry which is preliminary data.</text>
</comment>
<sequence>MADVATAMAVSDVAMNGVAAATTGSWPEKAVRAERGEILLTLNQSIKAPKGYAYMPSGDYAPFEATWQEGKKRVRKPSAKADGGGIFADEDGDGMFTAPGDDSAKLPEVPEKPDEELTEEERELRRVQRKEQKRRQKEELLKRLQQIEEAKNQVASIETKKQVEFARLPPPRPASARSIKSAEMYDPYASYGGYGGGSKSKKSAVAANGVGYKKLKDGRPVTTKRLQREYEIEQDREARRKEMVRRCREVLNLTKKHRYHKIFLFPVDPVRQGIPDYPQIVKNPMDLGTVKRKLDERKYVGPEDFCADMRLIFSNCALYNGSQSDAGIMGETVHQGFEAAWLQSGLDDWTASEQTIRAQEEIDIRNTPTTPISVEAVAVQEAREQLENMRREIEELKRAKQEAMYKDDDFDDDDEPIPRPKSRSRSSAGAKRARDPDEDPDFDFDDARMDEDVYREFKEESRARKEIKRAARAEVALPKRDMSFDEKHELTMLLQELPEEKQGRVIQIVSEQRKGLGQADDDEIEINIEELDSETLWKLDKYVRGVLRPKKRKLNAAEQLLEAKMREAQAARDLAAVEDTLKQVQETGGSYKEVVDKQKGVHAKPAKKVADDSDTDDSDDSDSDTSSMDSAEGAGSNPKTGTAAVPTGAGAGAVDQSTNLGVKDTPGIKQNTSKAAVEVQNASGWQNLASSDAPSPAPVVTADAIPDELWSEFEAAAQQKQQLDKSRQEDAAQAKAEQERIEAEKKAAEEAKRAAEIAAKEAEAKALEEEREKARADLENQEQTVDIEEQRQAMKQFAGDGMGGMIGAIDPSMLKGSE</sequence>
<feature type="region of interest" description="Disordered" evidence="5">
    <location>
        <begin position="585"/>
        <end position="678"/>
    </location>
</feature>
<evidence type="ECO:0000256" key="5">
    <source>
        <dbReference type="SAM" id="MobiDB-lite"/>
    </source>
</evidence>
<evidence type="ECO:0000313" key="8">
    <source>
        <dbReference type="EMBL" id="CEF98148.1"/>
    </source>
</evidence>
<dbReference type="Pfam" id="PF17035">
    <property type="entry name" value="BET"/>
    <property type="match status" value="1"/>
</dbReference>
<dbReference type="InterPro" id="IPR036427">
    <property type="entry name" value="Bromodomain-like_sf"/>
</dbReference>
<keyword evidence="3" id="KW-0804">Transcription</keyword>
<dbReference type="InterPro" id="IPR001487">
    <property type="entry name" value="Bromodomain"/>
</dbReference>
<gene>
    <name evidence="8" type="ORF">OT_ostta05g04570</name>
</gene>
<feature type="compositionally biased region" description="Basic and acidic residues" evidence="5">
    <location>
        <begin position="397"/>
        <end position="407"/>
    </location>
</feature>
<dbReference type="GeneID" id="9834557"/>
<evidence type="ECO:0000256" key="4">
    <source>
        <dbReference type="PROSITE-ProRule" id="PRU00035"/>
    </source>
</evidence>
<organism evidence="8 9">
    <name type="scientific">Ostreococcus tauri</name>
    <name type="common">Marine green alga</name>
    <dbReference type="NCBI Taxonomy" id="70448"/>
    <lineage>
        <taxon>Eukaryota</taxon>
        <taxon>Viridiplantae</taxon>
        <taxon>Chlorophyta</taxon>
        <taxon>Mamiellophyceae</taxon>
        <taxon>Mamiellales</taxon>
        <taxon>Bathycoccaceae</taxon>
        <taxon>Ostreococcus</taxon>
    </lineage>
</organism>
<evidence type="ECO:0000313" key="9">
    <source>
        <dbReference type="Proteomes" id="UP000009170"/>
    </source>
</evidence>
<reference evidence="8 9" key="2">
    <citation type="journal article" date="2014" name="BMC Genomics">
        <title>An improved genome of the model marine alga Ostreococcus tauri unfolds by assessing Illumina de novo assemblies.</title>
        <authorList>
            <person name="Blanc-Mathieu R."/>
            <person name="Verhelst B."/>
            <person name="Derelle E."/>
            <person name="Rombauts S."/>
            <person name="Bouget F.Y."/>
            <person name="Carre I."/>
            <person name="Chateau A."/>
            <person name="Eyre-Walker A."/>
            <person name="Grimsley N."/>
            <person name="Moreau H."/>
            <person name="Piegu B."/>
            <person name="Rivals E."/>
            <person name="Schackwitz W."/>
            <person name="Van de Peer Y."/>
            <person name="Piganeau G."/>
        </authorList>
    </citation>
    <scope>NUCLEOTIDE SEQUENCE [LARGE SCALE GENOMIC DNA]</scope>
    <source>
        <strain evidence="9">OTTH 0595 / CCAP 157/2 / RCC745</strain>
    </source>
</reference>
<feature type="domain" description="Bromo" evidence="6">
    <location>
        <begin position="255"/>
        <end position="327"/>
    </location>
</feature>
<dbReference type="Proteomes" id="UP000009170">
    <property type="component" value="Unassembled WGS sequence"/>
</dbReference>
<reference evidence="9" key="1">
    <citation type="journal article" date="2006" name="Proc. Natl. Acad. Sci. U.S.A.">
        <title>Genome analysis of the smallest free-living eukaryote Ostreococcus tauri unveils many unique features.</title>
        <authorList>
            <person name="Derelle E."/>
            <person name="Ferraz C."/>
            <person name="Rombauts S."/>
            <person name="Rouze P."/>
            <person name="Worden A.Z."/>
            <person name="Robbens S."/>
            <person name="Partensky F."/>
            <person name="Degroeve S."/>
            <person name="Echeynie S."/>
            <person name="Cooke R."/>
            <person name="Saeys Y."/>
            <person name="Wuyts J."/>
            <person name="Jabbari K."/>
            <person name="Bowler C."/>
            <person name="Panaud O."/>
            <person name="Piegu B."/>
            <person name="Ball S.G."/>
            <person name="Ral J.-P."/>
            <person name="Bouget F.-Y."/>
            <person name="Piganeau G."/>
            <person name="De Baets B."/>
            <person name="Picard A."/>
            <person name="Delseny M."/>
            <person name="Demaille J."/>
            <person name="Van de Peer Y."/>
            <person name="Moreau H."/>
        </authorList>
    </citation>
    <scope>NUCLEOTIDE SEQUENCE [LARGE SCALE GENOMIC DNA]</scope>
    <source>
        <strain evidence="9">OTTH 0595 / CCAP 157/2 / RCC745</strain>
    </source>
</reference>
<keyword evidence="1" id="KW-0805">Transcription regulation</keyword>
<evidence type="ECO:0000256" key="1">
    <source>
        <dbReference type="ARBA" id="ARBA00023015"/>
    </source>
</evidence>
<feature type="compositionally biased region" description="Basic and acidic residues" evidence="5">
    <location>
        <begin position="122"/>
        <end position="138"/>
    </location>
</feature>
<feature type="region of interest" description="Disordered" evidence="5">
    <location>
        <begin position="397"/>
        <end position="447"/>
    </location>
</feature>
<feature type="compositionally biased region" description="Acidic residues" evidence="5">
    <location>
        <begin position="612"/>
        <end position="623"/>
    </location>
</feature>
<dbReference type="PANTHER" id="PTHR45926">
    <property type="entry name" value="OSJNBA0053K19.4 PROTEIN"/>
    <property type="match status" value="1"/>
</dbReference>
<feature type="compositionally biased region" description="Basic and acidic residues" evidence="5">
    <location>
        <begin position="102"/>
        <end position="112"/>
    </location>
</feature>
<dbReference type="InterPro" id="IPR027353">
    <property type="entry name" value="NET_dom"/>
</dbReference>
<keyword evidence="2 4" id="KW-0103">Bromodomain</keyword>
<dbReference type="SMART" id="SM00297">
    <property type="entry name" value="BROMO"/>
    <property type="match status" value="1"/>
</dbReference>
<feature type="region of interest" description="Disordered" evidence="5">
    <location>
        <begin position="715"/>
        <end position="818"/>
    </location>
</feature>
<feature type="compositionally biased region" description="Low complexity" evidence="5">
    <location>
        <begin position="640"/>
        <end position="654"/>
    </location>
</feature>
<keyword evidence="9" id="KW-1185">Reference proteome</keyword>
<dbReference type="EMBL" id="CAID01000005">
    <property type="protein sequence ID" value="CEF98148.1"/>
    <property type="molecule type" value="Genomic_DNA"/>
</dbReference>
<name>A0A090N3H9_OSTTA</name>
<evidence type="ECO:0000256" key="2">
    <source>
        <dbReference type="ARBA" id="ARBA00023117"/>
    </source>
</evidence>
<dbReference type="Pfam" id="PF00439">
    <property type="entry name" value="Bromodomain"/>
    <property type="match status" value="1"/>
</dbReference>
<dbReference type="RefSeq" id="XP_003079571.2">
    <property type="nucleotide sequence ID" value="XM_003079523.2"/>
</dbReference>
<feature type="domain" description="NET" evidence="7">
    <location>
        <begin position="472"/>
        <end position="554"/>
    </location>
</feature>
<dbReference type="SUPFAM" id="SSF47370">
    <property type="entry name" value="Bromodomain"/>
    <property type="match status" value="1"/>
</dbReference>
<dbReference type="AlphaFoldDB" id="A0A090N3H9"/>
<dbReference type="InParanoid" id="A0A090N3H9"/>
<evidence type="ECO:0000256" key="3">
    <source>
        <dbReference type="ARBA" id="ARBA00023163"/>
    </source>
</evidence>
<dbReference type="Gene3D" id="1.20.920.10">
    <property type="entry name" value="Bromodomain-like"/>
    <property type="match status" value="1"/>
</dbReference>
<evidence type="ECO:0000259" key="6">
    <source>
        <dbReference type="PROSITE" id="PS50014"/>
    </source>
</evidence>
<feature type="compositionally biased region" description="Polar residues" evidence="5">
    <location>
        <begin position="668"/>
        <end position="678"/>
    </location>
</feature>
<dbReference type="PROSITE" id="PS51525">
    <property type="entry name" value="NET"/>
    <property type="match status" value="1"/>
</dbReference>
<accession>A0A090N3H9</accession>
<feature type="compositionally biased region" description="Basic and acidic residues" evidence="5">
    <location>
        <begin position="722"/>
        <end position="778"/>
    </location>
</feature>
<feature type="region of interest" description="Disordered" evidence="5">
    <location>
        <begin position="74"/>
        <end position="138"/>
    </location>
</feature>
<dbReference type="Gene3D" id="1.20.1270.220">
    <property type="match status" value="1"/>
</dbReference>
<dbReference type="KEGG" id="ota:OT_ostta05g04570"/>
<dbReference type="InterPro" id="IPR038336">
    <property type="entry name" value="NET_sf"/>
</dbReference>